<dbReference type="GO" id="GO:0009245">
    <property type="term" value="P:lipid A biosynthetic process"/>
    <property type="evidence" value="ECO:0007669"/>
    <property type="project" value="UniProtKB-KW"/>
</dbReference>
<dbReference type="Gene3D" id="1.20.1180.10">
    <property type="entry name" value="Udp N-acetylglucosamine O-acyltransferase, C-terminal domain"/>
    <property type="match status" value="1"/>
</dbReference>
<protein>
    <submittedName>
        <fullName evidence="7">Acyl-(Acyl-carrier-protein)--UDP-N-acetylglucosamine O-acyltransferase</fullName>
        <ecNumber evidence="7">2.3.1.129</ecNumber>
    </submittedName>
</protein>
<keyword evidence="4" id="KW-0443">Lipid metabolism</keyword>
<evidence type="ECO:0000313" key="8">
    <source>
        <dbReference type="Proteomes" id="UP000032946"/>
    </source>
</evidence>
<keyword evidence="2" id="KW-0441">Lipid A biosynthesis</keyword>
<dbReference type="EMBL" id="FO818640">
    <property type="protein sequence ID" value="CDM96109.1"/>
    <property type="molecule type" value="Genomic_DNA"/>
</dbReference>
<reference evidence="7 8" key="1">
    <citation type="submission" date="2014-02" db="EMBL/GenBank/DDBJ databases">
        <authorList>
            <person name="Genoscope - CEA"/>
        </authorList>
    </citation>
    <scope>NUCLEOTIDE SEQUENCE [LARGE SCALE GENOMIC DNA]</scope>
    <source>
        <strain evidence="7 8">PCC 8005</strain>
    </source>
</reference>
<dbReference type="InterPro" id="IPR011004">
    <property type="entry name" value="Trimer_LpxA-like_sf"/>
</dbReference>
<dbReference type="InterPro" id="IPR037157">
    <property type="entry name" value="Acetyltransf_C_sf"/>
</dbReference>
<keyword evidence="1" id="KW-0444">Lipid biosynthesis</keyword>
<dbReference type="EC" id="2.3.1.129" evidence="7"/>
<keyword evidence="8" id="KW-1185">Reference proteome</keyword>
<dbReference type="Gene3D" id="2.160.10.10">
    <property type="entry name" value="Hexapeptide repeat proteins"/>
    <property type="match status" value="1"/>
</dbReference>
<evidence type="ECO:0000256" key="3">
    <source>
        <dbReference type="ARBA" id="ARBA00022679"/>
    </source>
</evidence>
<evidence type="ECO:0000259" key="6">
    <source>
        <dbReference type="Pfam" id="PF13720"/>
    </source>
</evidence>
<proteinExistence type="predicted"/>
<dbReference type="PANTHER" id="PTHR43480:SF1">
    <property type="entry name" value="ACYL-[ACYL-CARRIER-PROTEIN]--UDP-N-ACETYLGLUCOSAMINE O-ACYLTRANSFERASE, MITOCHONDRIAL-RELATED"/>
    <property type="match status" value="1"/>
</dbReference>
<accession>A0A9P1KHW6</accession>
<keyword evidence="5 7" id="KW-0012">Acyltransferase</keyword>
<dbReference type="AlphaFoldDB" id="A0A9P1KHW6"/>
<dbReference type="PANTHER" id="PTHR43480">
    <property type="entry name" value="ACYL-[ACYL-CARRIER-PROTEIN]--UDP-N-ACETYLGLUCOSAMINE O-ACYLTRANSFERASE"/>
    <property type="match status" value="1"/>
</dbReference>
<evidence type="ECO:0000256" key="2">
    <source>
        <dbReference type="ARBA" id="ARBA00022556"/>
    </source>
</evidence>
<dbReference type="GO" id="GO:0016020">
    <property type="term" value="C:membrane"/>
    <property type="evidence" value="ECO:0007669"/>
    <property type="project" value="GOC"/>
</dbReference>
<gene>
    <name evidence="7" type="ORF">ARTHRO_40515</name>
</gene>
<name>A0A9P1KHW6_9CYAN</name>
<dbReference type="InterPro" id="IPR029098">
    <property type="entry name" value="Acetyltransf_C"/>
</dbReference>
<evidence type="ECO:0000313" key="7">
    <source>
        <dbReference type="EMBL" id="CDM96109.1"/>
    </source>
</evidence>
<evidence type="ECO:0000256" key="5">
    <source>
        <dbReference type="ARBA" id="ARBA00023315"/>
    </source>
</evidence>
<evidence type="ECO:0000256" key="4">
    <source>
        <dbReference type="ARBA" id="ARBA00023098"/>
    </source>
</evidence>
<organism evidence="7 8">
    <name type="scientific">Limnospira indica PCC 8005</name>
    <dbReference type="NCBI Taxonomy" id="376219"/>
    <lineage>
        <taxon>Bacteria</taxon>
        <taxon>Bacillati</taxon>
        <taxon>Cyanobacteriota</taxon>
        <taxon>Cyanophyceae</taxon>
        <taxon>Oscillatoriophycideae</taxon>
        <taxon>Oscillatoriales</taxon>
        <taxon>Sirenicapillariaceae</taxon>
        <taxon>Limnospira</taxon>
    </lineage>
</organism>
<feature type="domain" description="UDP N-acetylglucosamine O-acyltransferase C-terminal" evidence="6">
    <location>
        <begin position="54"/>
        <end position="135"/>
    </location>
</feature>
<dbReference type="SUPFAM" id="SSF51161">
    <property type="entry name" value="Trimeric LpxA-like enzymes"/>
    <property type="match status" value="1"/>
</dbReference>
<dbReference type="GO" id="GO:0043886">
    <property type="term" value="F:structural constituent of carboxysome shell"/>
    <property type="evidence" value="ECO:0007669"/>
    <property type="project" value="UniProtKB-ARBA"/>
</dbReference>
<dbReference type="GO" id="GO:0031470">
    <property type="term" value="C:carboxysome"/>
    <property type="evidence" value="ECO:0007669"/>
    <property type="project" value="UniProtKB-ARBA"/>
</dbReference>
<evidence type="ECO:0000256" key="1">
    <source>
        <dbReference type="ARBA" id="ARBA00022516"/>
    </source>
</evidence>
<dbReference type="InterPro" id="IPR010137">
    <property type="entry name" value="Lipid_A_LpxA"/>
</dbReference>
<keyword evidence="3 7" id="KW-0808">Transferase</keyword>
<dbReference type="Proteomes" id="UP000032946">
    <property type="component" value="Chromosome"/>
</dbReference>
<dbReference type="Pfam" id="PF13720">
    <property type="entry name" value="Acetyltransf_11"/>
    <property type="match status" value="1"/>
</dbReference>
<sequence>MKVGDRVIIANGALLAGYAQVGDRAFISGNCLIHQFTRVGRLAMMSGGCAIQKDVPPFCITRSLSTNTVMGLNVVGLRRSGFNEGQRRELQQAFKILYRSNLNISQALEKLESEFTSELVRELCEFIRTSERGLCKFIK</sequence>
<dbReference type="GO" id="GO:0008780">
    <property type="term" value="F:acyl-[acyl-carrier-protein]-UDP-N-acetylglucosamine O-acyltransferase activity"/>
    <property type="evidence" value="ECO:0007669"/>
    <property type="project" value="UniProtKB-EC"/>
</dbReference>